<feature type="domain" description="Glycoside hydrolase family 2" evidence="7">
    <location>
        <begin position="678"/>
        <end position="779"/>
    </location>
</feature>
<dbReference type="EMBL" id="LM995447">
    <property type="protein sequence ID" value="CDZ23210.1"/>
    <property type="molecule type" value="Genomic_DNA"/>
</dbReference>
<dbReference type="GO" id="GO:0004553">
    <property type="term" value="F:hydrolase activity, hydrolyzing O-glycosyl compounds"/>
    <property type="evidence" value="ECO:0007669"/>
    <property type="project" value="InterPro"/>
</dbReference>
<dbReference type="Pfam" id="PF18565">
    <property type="entry name" value="Glyco_hydro2_C5"/>
    <property type="match status" value="1"/>
</dbReference>
<dbReference type="InterPro" id="IPR013783">
    <property type="entry name" value="Ig-like_fold"/>
</dbReference>
<dbReference type="AlphaFoldDB" id="A0A078KPW0"/>
<dbReference type="InterPro" id="IPR006101">
    <property type="entry name" value="Glyco_hydro_2"/>
</dbReference>
<keyword evidence="2 8" id="KW-0378">Hydrolase</keyword>
<accession>A0A078KPW0</accession>
<keyword evidence="3" id="KW-0326">Glycosidase</keyword>
<comment type="similarity">
    <text evidence="1">Belongs to the glycosyl hydrolase 2 family.</text>
</comment>
<dbReference type="Proteomes" id="UP000032431">
    <property type="component" value="Chromosome I"/>
</dbReference>
<evidence type="ECO:0000259" key="5">
    <source>
        <dbReference type="Pfam" id="PF02836"/>
    </source>
</evidence>
<feature type="domain" description="DUF4982" evidence="6">
    <location>
        <begin position="606"/>
        <end position="664"/>
    </location>
</feature>
<evidence type="ECO:0000313" key="8">
    <source>
        <dbReference type="EMBL" id="CDZ23210.1"/>
    </source>
</evidence>
<dbReference type="Pfam" id="PF02836">
    <property type="entry name" value="Glyco_hydro_2_C"/>
    <property type="match status" value="1"/>
</dbReference>
<dbReference type="InterPro" id="IPR017853">
    <property type="entry name" value="GH"/>
</dbReference>
<dbReference type="InterPro" id="IPR006103">
    <property type="entry name" value="Glyco_hydro_2_cat"/>
</dbReference>
<dbReference type="PATRIC" id="fig|29343.3.peg.67"/>
<dbReference type="InterPro" id="IPR036156">
    <property type="entry name" value="Beta-gal/glucu_dom_sf"/>
</dbReference>
<evidence type="ECO:0000256" key="1">
    <source>
        <dbReference type="ARBA" id="ARBA00007401"/>
    </source>
</evidence>
<evidence type="ECO:0000256" key="3">
    <source>
        <dbReference type="ARBA" id="ARBA00023295"/>
    </source>
</evidence>
<dbReference type="InterPro" id="IPR051913">
    <property type="entry name" value="GH2_Domain-Containing"/>
</dbReference>
<evidence type="ECO:0000313" key="9">
    <source>
        <dbReference type="Proteomes" id="UP000032431"/>
    </source>
</evidence>
<dbReference type="InterPro" id="IPR032311">
    <property type="entry name" value="DUF4982"/>
</dbReference>
<proteinExistence type="inferred from homology"/>
<reference evidence="9" key="1">
    <citation type="submission" date="2014-07" db="EMBL/GenBank/DDBJ databases">
        <authorList>
            <person name="Wibberg D."/>
        </authorList>
    </citation>
    <scope>NUCLEOTIDE SEQUENCE [LARGE SCALE GENOMIC DNA]</scope>
    <source>
        <strain evidence="9">DG5</strain>
    </source>
</reference>
<dbReference type="HOGENOM" id="CLU_006501_0_1_9"/>
<dbReference type="STRING" id="29343.CCDG5_0059"/>
<dbReference type="InterPro" id="IPR006102">
    <property type="entry name" value="Ig-like_GH2"/>
</dbReference>
<sequence>MRKRLDKKWRFYPGGESPFFGVNNEGMEVNLPHDFSIIQKRNPDSKGGAANAFFPGGLGCYKKSIYIPEDWKGKDVLLEFEGIYMNAEIRFNKQLVARHIYGYTGFFVNLTPCVRYNAENEISVNVNNDTLPNSRWYSGSGIYRHVWLEVRDPVHIAPWGVYVTTPVVSPLHSVVQTETTLENGLSQKVTVTLRSRLIDKSGAQVTSTENRIDLPANGKSEVKQLLDVGHTHLWSVDNPYLYILKSEIIQNNAVIDEKLTSVGIRTLSFDAKQGFRLNGKIVKLKGACVHHDCGLLGSAAYDRAEERKVELLKANGFNAIRCAHNPPSPAFLDACDRLGILVIDEAFDCWREAKNPNDYGVFFDMCWENDLSSMLLRDRNHPCIIMWSTGNEILERDGRSDGYRLAKDLADFVRLFDKTRAVTNALCPIPGINDKVDQESLVHNGDQWGELTEKFIEPLDVAGYNYLRHRYEYDGEKYPNRIICGTESYPSQVFENWEQVQKNPHVIGDFVWTGIDYLGESGIGRVWYGERKSYLGEYPWHTAFCGDFDICGFKRPQSYYRDCVWGISKAPYIAVYNPEHYGQSVGGTPWSWSDVVSSWDWPGFEGKPVAVEVYCVDDEVELFLNGKSLGRKAAGKENKYKVLYETVYEKGELVAVGYADGNITAKTVLKTAKNPVGIRLTPDREILDRGEGDLSYVTVEIVDEDGNIAVTDERDIFFAVCGPGSLLAVGNSNPVSEEMYVGNHRRAYRGRAMAVVRSEGFPGEITLEAMADGLPVATVSIYSAGSFE</sequence>
<dbReference type="PANTHER" id="PTHR42732:SF1">
    <property type="entry name" value="BETA-MANNOSIDASE"/>
    <property type="match status" value="1"/>
</dbReference>
<keyword evidence="9" id="KW-1185">Reference proteome</keyword>
<dbReference type="InterPro" id="IPR023232">
    <property type="entry name" value="Glyco_hydro_2_AS"/>
</dbReference>
<dbReference type="PROSITE" id="PS00608">
    <property type="entry name" value="GLYCOSYL_HYDROL_F2_2"/>
    <property type="match status" value="1"/>
</dbReference>
<dbReference type="InterPro" id="IPR008979">
    <property type="entry name" value="Galactose-bd-like_sf"/>
</dbReference>
<dbReference type="SUPFAM" id="SSF49303">
    <property type="entry name" value="beta-Galactosidase/glucuronidase domain"/>
    <property type="match status" value="1"/>
</dbReference>
<dbReference type="PRINTS" id="PR00132">
    <property type="entry name" value="GLHYDRLASE2"/>
</dbReference>
<evidence type="ECO:0000256" key="2">
    <source>
        <dbReference type="ARBA" id="ARBA00022801"/>
    </source>
</evidence>
<organism evidence="8 9">
    <name type="scientific">[Clostridium] cellulosi</name>
    <dbReference type="NCBI Taxonomy" id="29343"/>
    <lineage>
        <taxon>Bacteria</taxon>
        <taxon>Bacillati</taxon>
        <taxon>Bacillota</taxon>
        <taxon>Clostridia</taxon>
        <taxon>Eubacteriales</taxon>
        <taxon>Oscillospiraceae</taxon>
        <taxon>Oscillospiraceae incertae sedis</taxon>
    </lineage>
</organism>
<dbReference type="Pfam" id="PF00703">
    <property type="entry name" value="Glyco_hydro_2"/>
    <property type="match status" value="1"/>
</dbReference>
<dbReference type="SUPFAM" id="SSF51445">
    <property type="entry name" value="(Trans)glycosidases"/>
    <property type="match status" value="1"/>
</dbReference>
<dbReference type="SUPFAM" id="SSF49785">
    <property type="entry name" value="Galactose-binding domain-like"/>
    <property type="match status" value="1"/>
</dbReference>
<dbReference type="Gene3D" id="2.60.120.260">
    <property type="entry name" value="Galactose-binding domain-like"/>
    <property type="match status" value="1"/>
</dbReference>
<dbReference type="GO" id="GO:0005975">
    <property type="term" value="P:carbohydrate metabolic process"/>
    <property type="evidence" value="ECO:0007669"/>
    <property type="project" value="InterPro"/>
</dbReference>
<gene>
    <name evidence="8" type="ORF">CCDG5_0059</name>
</gene>
<dbReference type="Pfam" id="PF16355">
    <property type="entry name" value="DUF4982"/>
    <property type="match status" value="1"/>
</dbReference>
<feature type="domain" description="Glycoside hydrolase family 2 immunoglobulin-like beta-sandwich" evidence="4">
    <location>
        <begin position="155"/>
        <end position="265"/>
    </location>
</feature>
<dbReference type="Gene3D" id="2.60.40.10">
    <property type="entry name" value="Immunoglobulins"/>
    <property type="match status" value="3"/>
</dbReference>
<name>A0A078KPW0_9FIRM</name>
<dbReference type="KEGG" id="ccel:CCDG5_0059"/>
<evidence type="ECO:0000259" key="6">
    <source>
        <dbReference type="Pfam" id="PF16355"/>
    </source>
</evidence>
<protein>
    <submittedName>
        <fullName evidence="8">Glycoside hydrolase family protein</fullName>
    </submittedName>
</protein>
<dbReference type="Gene3D" id="3.20.20.80">
    <property type="entry name" value="Glycosidases"/>
    <property type="match status" value="1"/>
</dbReference>
<dbReference type="InterPro" id="IPR040605">
    <property type="entry name" value="Glyco_hydro2_dom5"/>
</dbReference>
<evidence type="ECO:0000259" key="4">
    <source>
        <dbReference type="Pfam" id="PF00703"/>
    </source>
</evidence>
<feature type="domain" description="Glycoside hydrolase family 2 catalytic" evidence="5">
    <location>
        <begin position="273"/>
        <end position="424"/>
    </location>
</feature>
<dbReference type="PANTHER" id="PTHR42732">
    <property type="entry name" value="BETA-GALACTOSIDASE"/>
    <property type="match status" value="1"/>
</dbReference>
<evidence type="ECO:0000259" key="7">
    <source>
        <dbReference type="Pfam" id="PF18565"/>
    </source>
</evidence>